<evidence type="ECO:0000313" key="5">
    <source>
        <dbReference type="Proteomes" id="UP000188354"/>
    </source>
</evidence>
<feature type="region of interest" description="Disordered" evidence="3">
    <location>
        <begin position="154"/>
        <end position="174"/>
    </location>
</feature>
<dbReference type="Proteomes" id="UP000188354">
    <property type="component" value="Chromosome LG15"/>
</dbReference>
<sequence length="234" mass="25227">MMTCSFTTTSSSIGNDSDAGVSSSETESAENEAHSPYNGPLHMMDSLQQVLPIRRAISKFYSGKSKSFTSLADASSSLSIKNMVKPENAYTRRRRNLMAFHHGWGKNQNSNFHLRRNSINGGISKRTISSSRSTLALAFALNYDTCSSSSSFTSEDSNSASNLRSVSPHLPPFHPRIRVSSASVGPSSPLQQNNFSSSSWRSFSFADLHHCATTTATMKLPASALGNEAAANSS</sequence>
<dbReference type="EMBL" id="CM007375">
    <property type="protein sequence ID" value="OIV96432.1"/>
    <property type="molecule type" value="Genomic_DNA"/>
</dbReference>
<dbReference type="PANTHER" id="PTHR33172">
    <property type="entry name" value="OS08G0516900 PROTEIN"/>
    <property type="match status" value="1"/>
</dbReference>
<keyword evidence="2" id="KW-0539">Nucleus</keyword>
<evidence type="ECO:0000256" key="1">
    <source>
        <dbReference type="ARBA" id="ARBA00004123"/>
    </source>
</evidence>
<dbReference type="PANTHER" id="PTHR33172:SF37">
    <property type="entry name" value="PROTEIN OXIDATIVE STRESS 3 LIKE 1"/>
    <property type="match status" value="1"/>
</dbReference>
<feature type="region of interest" description="Disordered" evidence="3">
    <location>
        <begin position="1"/>
        <end position="41"/>
    </location>
</feature>
<organism evidence="4 5">
    <name type="scientific">Lupinus angustifolius</name>
    <name type="common">Narrow-leaved blue lupine</name>
    <dbReference type="NCBI Taxonomy" id="3871"/>
    <lineage>
        <taxon>Eukaryota</taxon>
        <taxon>Viridiplantae</taxon>
        <taxon>Streptophyta</taxon>
        <taxon>Embryophyta</taxon>
        <taxon>Tracheophyta</taxon>
        <taxon>Spermatophyta</taxon>
        <taxon>Magnoliopsida</taxon>
        <taxon>eudicotyledons</taxon>
        <taxon>Gunneridae</taxon>
        <taxon>Pentapetalae</taxon>
        <taxon>rosids</taxon>
        <taxon>fabids</taxon>
        <taxon>Fabales</taxon>
        <taxon>Fabaceae</taxon>
        <taxon>Papilionoideae</taxon>
        <taxon>50 kb inversion clade</taxon>
        <taxon>genistoids sensu lato</taxon>
        <taxon>core genistoids</taxon>
        <taxon>Genisteae</taxon>
        <taxon>Lupinus</taxon>
    </lineage>
</organism>
<evidence type="ECO:0000256" key="2">
    <source>
        <dbReference type="ARBA" id="ARBA00023242"/>
    </source>
</evidence>
<dbReference type="GO" id="GO:0005634">
    <property type="term" value="C:nucleus"/>
    <property type="evidence" value="ECO:0007669"/>
    <property type="project" value="UniProtKB-SubCell"/>
</dbReference>
<accession>A0A4P1QWS3</accession>
<dbReference type="InterPro" id="IPR051992">
    <property type="entry name" value="OxStress_Response_Reg"/>
</dbReference>
<evidence type="ECO:0000256" key="3">
    <source>
        <dbReference type="SAM" id="MobiDB-lite"/>
    </source>
</evidence>
<feature type="compositionally biased region" description="Low complexity" evidence="3">
    <location>
        <begin position="1"/>
        <end position="12"/>
    </location>
</feature>
<dbReference type="STRING" id="3871.A0A4P1QWS3"/>
<dbReference type="KEGG" id="lang:109328112"/>
<protein>
    <submittedName>
        <fullName evidence="4">Uncharacterized protein</fullName>
    </submittedName>
</protein>
<keyword evidence="5" id="KW-1185">Reference proteome</keyword>
<evidence type="ECO:0000313" key="4">
    <source>
        <dbReference type="EMBL" id="OIV96432.1"/>
    </source>
</evidence>
<dbReference type="Gramene" id="OIV96432">
    <property type="protein sequence ID" value="OIV96432"/>
    <property type="gene ID" value="TanjilG_09859"/>
</dbReference>
<gene>
    <name evidence="4" type="ORF">TanjilG_09859</name>
</gene>
<comment type="subcellular location">
    <subcellularLocation>
        <location evidence="1">Nucleus</location>
    </subcellularLocation>
</comment>
<reference evidence="4 5" key="1">
    <citation type="journal article" date="2017" name="Plant Biotechnol. J.">
        <title>A comprehensive draft genome sequence for lupin (Lupinus angustifolius), an emerging health food: insights into plant-microbe interactions and legume evolution.</title>
        <authorList>
            <person name="Hane J.K."/>
            <person name="Ming Y."/>
            <person name="Kamphuis L.G."/>
            <person name="Nelson M.N."/>
            <person name="Garg G."/>
            <person name="Atkins C.A."/>
            <person name="Bayer P.E."/>
            <person name="Bravo A."/>
            <person name="Bringans S."/>
            <person name="Cannon S."/>
            <person name="Edwards D."/>
            <person name="Foley R."/>
            <person name="Gao L.L."/>
            <person name="Harrison M.J."/>
            <person name="Huang W."/>
            <person name="Hurgobin B."/>
            <person name="Li S."/>
            <person name="Liu C.W."/>
            <person name="McGrath A."/>
            <person name="Morahan G."/>
            <person name="Murray J."/>
            <person name="Weller J."/>
            <person name="Jian J."/>
            <person name="Singh K.B."/>
        </authorList>
    </citation>
    <scope>NUCLEOTIDE SEQUENCE [LARGE SCALE GENOMIC DNA]</scope>
    <source>
        <strain evidence="5">cv. Tanjil</strain>
        <tissue evidence="4">Whole plant</tissue>
    </source>
</reference>
<proteinExistence type="predicted"/>
<dbReference type="GO" id="GO:0006950">
    <property type="term" value="P:response to stress"/>
    <property type="evidence" value="ECO:0007669"/>
    <property type="project" value="UniProtKB-ARBA"/>
</dbReference>
<dbReference type="AlphaFoldDB" id="A0A4P1QWS3"/>
<dbReference type="OrthoDB" id="691484at2759"/>
<name>A0A4P1QWS3_LUPAN</name>